<feature type="region of interest" description="Disordered" evidence="1">
    <location>
        <begin position="52"/>
        <end position="71"/>
    </location>
</feature>
<feature type="compositionally biased region" description="Basic and acidic residues" evidence="1">
    <location>
        <begin position="403"/>
        <end position="416"/>
    </location>
</feature>
<protein>
    <recommendedName>
        <fullName evidence="4">DUF4806 domain-containing protein</fullName>
    </recommendedName>
</protein>
<keyword evidence="3" id="KW-1185">Reference proteome</keyword>
<feature type="region of interest" description="Disordered" evidence="1">
    <location>
        <begin position="403"/>
        <end position="426"/>
    </location>
</feature>
<gene>
    <name evidence="2" type="ORF">KQX54_013995</name>
</gene>
<evidence type="ECO:0000313" key="2">
    <source>
        <dbReference type="EMBL" id="KAH0549778.1"/>
    </source>
</evidence>
<proteinExistence type="predicted"/>
<evidence type="ECO:0008006" key="4">
    <source>
        <dbReference type="Google" id="ProtNLM"/>
    </source>
</evidence>
<organism evidence="2 3">
    <name type="scientific">Cotesia glomerata</name>
    <name type="common">Lepidopteran parasitic wasp</name>
    <name type="synonym">Apanteles glomeratus</name>
    <dbReference type="NCBI Taxonomy" id="32391"/>
    <lineage>
        <taxon>Eukaryota</taxon>
        <taxon>Metazoa</taxon>
        <taxon>Ecdysozoa</taxon>
        <taxon>Arthropoda</taxon>
        <taxon>Hexapoda</taxon>
        <taxon>Insecta</taxon>
        <taxon>Pterygota</taxon>
        <taxon>Neoptera</taxon>
        <taxon>Endopterygota</taxon>
        <taxon>Hymenoptera</taxon>
        <taxon>Apocrita</taxon>
        <taxon>Ichneumonoidea</taxon>
        <taxon>Braconidae</taxon>
        <taxon>Microgastrinae</taxon>
        <taxon>Cotesia</taxon>
    </lineage>
</organism>
<name>A0AAV7IDP9_COTGL</name>
<feature type="region of interest" description="Disordered" evidence="1">
    <location>
        <begin position="88"/>
        <end position="126"/>
    </location>
</feature>
<dbReference type="Proteomes" id="UP000826195">
    <property type="component" value="Unassembled WGS sequence"/>
</dbReference>
<evidence type="ECO:0000256" key="1">
    <source>
        <dbReference type="SAM" id="MobiDB-lite"/>
    </source>
</evidence>
<evidence type="ECO:0000313" key="3">
    <source>
        <dbReference type="Proteomes" id="UP000826195"/>
    </source>
</evidence>
<comment type="caution">
    <text evidence="2">The sequence shown here is derived from an EMBL/GenBank/DDBJ whole genome shotgun (WGS) entry which is preliminary data.</text>
</comment>
<accession>A0AAV7IDP9</accession>
<feature type="compositionally biased region" description="Polar residues" evidence="1">
    <location>
        <begin position="90"/>
        <end position="112"/>
    </location>
</feature>
<sequence>MCYYPYRKDHSKVRNWVKQNKPYSAIWPTYPIRILSTTEDFNQGERRLKKSFTSASIETSDSEKRKKKKLDSKADSSSIKLSLADVTPLPKSQTGTSISETTDKSTLSSGRSSMLEEDSRDDGFTEPRGCDESYYIINELKKYVVSEFEGMKKSLIYEIKKQFTRMMETVEIENAKKSVDDSPWKIIESQFPCESTDQFVELETALVENQVKQDALKQIYHLLTVGSNDFKRDVQTIIGKLISKVVQLDYSGTGRKIKGVGKKSFQDTQSYKCMSEFLQEKYKNSSVKLTILTATSHYLSGAGDREGGKRKRLLTDIDSINSSVPLTDIVTLPTLPKKSTNRRVRKKHSVILTNSPMKEILEEKNQKKITKKQAEEIKNKKIKTGTLTEKGVKSLGNFLGEEQVEKPKKVTKPKKDTKPKKQNKENKQTQNDYFCIFCAGKYKEPPTEEWIMCYDAFYGMQFMGT</sequence>
<reference evidence="2 3" key="1">
    <citation type="journal article" date="2021" name="J. Hered.">
        <title>A chromosome-level genome assembly of the parasitoid wasp, Cotesia glomerata (Hymenoptera: Braconidae).</title>
        <authorList>
            <person name="Pinto B.J."/>
            <person name="Weis J.J."/>
            <person name="Gamble T."/>
            <person name="Ode P.J."/>
            <person name="Paul R."/>
            <person name="Zaspel J.M."/>
        </authorList>
    </citation>
    <scope>NUCLEOTIDE SEQUENCE [LARGE SCALE GENOMIC DNA]</scope>
    <source>
        <strain evidence="2">CgM1</strain>
    </source>
</reference>
<dbReference type="EMBL" id="JAHXZJ010001864">
    <property type="protein sequence ID" value="KAH0549778.1"/>
    <property type="molecule type" value="Genomic_DNA"/>
</dbReference>
<dbReference type="AlphaFoldDB" id="A0AAV7IDP9"/>